<reference evidence="7" key="1">
    <citation type="submission" date="2013-05" db="EMBL/GenBank/DDBJ databases">
        <authorList>
            <person name="Yim A.K.Y."/>
            <person name="Chan T.F."/>
            <person name="Ji K.M."/>
            <person name="Liu X.Y."/>
            <person name="Zhou J.W."/>
            <person name="Li R.Q."/>
            <person name="Yang K.Y."/>
            <person name="Li J."/>
            <person name="Li M."/>
            <person name="Law P.T.W."/>
            <person name="Wu Y.L."/>
            <person name="Cai Z.L."/>
            <person name="Qin H."/>
            <person name="Bao Y."/>
            <person name="Leung R.K.K."/>
            <person name="Ng P.K.S."/>
            <person name="Zou J."/>
            <person name="Zhong X.J."/>
            <person name="Ran P.X."/>
            <person name="Zhong N.S."/>
            <person name="Liu Z.G."/>
            <person name="Tsui S.K.W."/>
        </authorList>
    </citation>
    <scope>NUCLEOTIDE SEQUENCE</scope>
    <source>
        <strain evidence="7">Derf</strain>
        <tissue evidence="7">Whole organism</tissue>
    </source>
</reference>
<feature type="domain" description="Carboxylesterase type B" evidence="6">
    <location>
        <begin position="109"/>
        <end position="207"/>
    </location>
</feature>
<feature type="compositionally biased region" description="Basic residues" evidence="4">
    <location>
        <begin position="930"/>
        <end position="946"/>
    </location>
</feature>
<keyword evidence="8" id="KW-1185">Reference proteome</keyword>
<evidence type="ECO:0000256" key="1">
    <source>
        <dbReference type="ARBA" id="ARBA00005964"/>
    </source>
</evidence>
<evidence type="ECO:0000256" key="5">
    <source>
        <dbReference type="SAM" id="Phobius"/>
    </source>
</evidence>
<feature type="compositionally biased region" description="Basic and acidic residues" evidence="4">
    <location>
        <begin position="347"/>
        <end position="356"/>
    </location>
</feature>
<dbReference type="SUPFAM" id="SSF53474">
    <property type="entry name" value="alpha/beta-Hydrolases"/>
    <property type="match status" value="2"/>
</dbReference>
<proteinExistence type="inferred from homology"/>
<keyword evidence="2" id="KW-0732">Signal</keyword>
<feature type="domain" description="Carboxylesterase type B" evidence="6">
    <location>
        <begin position="652"/>
        <end position="823"/>
    </location>
</feature>
<feature type="transmembrane region" description="Helical" evidence="5">
    <location>
        <begin position="1281"/>
        <end position="1305"/>
    </location>
</feature>
<dbReference type="EMBL" id="ASGP02000005">
    <property type="protein sequence ID" value="KAH9506613.1"/>
    <property type="molecule type" value="Genomic_DNA"/>
</dbReference>
<feature type="domain" description="Carboxylesterase type B" evidence="6">
    <location>
        <begin position="371"/>
        <end position="550"/>
    </location>
</feature>
<dbReference type="Pfam" id="PF00135">
    <property type="entry name" value="COesterase"/>
    <property type="match status" value="3"/>
</dbReference>
<comment type="similarity">
    <text evidence="1">Belongs to the type-B carboxylesterase/lipase family.</text>
</comment>
<feature type="compositionally biased region" description="Low complexity" evidence="4">
    <location>
        <begin position="1733"/>
        <end position="1752"/>
    </location>
</feature>
<feature type="region of interest" description="Disordered" evidence="4">
    <location>
        <begin position="756"/>
        <end position="775"/>
    </location>
</feature>
<feature type="region of interest" description="Disordered" evidence="4">
    <location>
        <begin position="995"/>
        <end position="1014"/>
    </location>
</feature>
<dbReference type="PANTHER" id="PTHR43903">
    <property type="entry name" value="NEUROLIGIN"/>
    <property type="match status" value="1"/>
</dbReference>
<organism evidence="7 8">
    <name type="scientific">Dermatophagoides farinae</name>
    <name type="common">American house dust mite</name>
    <dbReference type="NCBI Taxonomy" id="6954"/>
    <lineage>
        <taxon>Eukaryota</taxon>
        <taxon>Metazoa</taxon>
        <taxon>Ecdysozoa</taxon>
        <taxon>Arthropoda</taxon>
        <taxon>Chelicerata</taxon>
        <taxon>Arachnida</taxon>
        <taxon>Acari</taxon>
        <taxon>Acariformes</taxon>
        <taxon>Sarcoptiformes</taxon>
        <taxon>Astigmata</taxon>
        <taxon>Psoroptidia</taxon>
        <taxon>Analgoidea</taxon>
        <taxon>Pyroglyphidae</taxon>
        <taxon>Dermatophagoidinae</taxon>
        <taxon>Dermatophagoides</taxon>
    </lineage>
</organism>
<dbReference type="PROSITE" id="PS00941">
    <property type="entry name" value="CARBOXYLESTERASE_B_2"/>
    <property type="match status" value="1"/>
</dbReference>
<dbReference type="InterPro" id="IPR051093">
    <property type="entry name" value="Neuroligin/BSAL"/>
</dbReference>
<feature type="compositionally biased region" description="Polar residues" evidence="4">
    <location>
        <begin position="1255"/>
        <end position="1265"/>
    </location>
</feature>
<evidence type="ECO:0000256" key="3">
    <source>
        <dbReference type="ARBA" id="ARBA00023180"/>
    </source>
</evidence>
<feature type="region of interest" description="Disordered" evidence="4">
    <location>
        <begin position="620"/>
        <end position="644"/>
    </location>
</feature>
<feature type="region of interest" description="Disordered" evidence="4">
    <location>
        <begin position="1216"/>
        <end position="1265"/>
    </location>
</feature>
<protein>
    <submittedName>
        <fullName evidence="7">Postsynaptic membrane assembly</fullName>
    </submittedName>
</protein>
<reference evidence="7" key="2">
    <citation type="journal article" date="2022" name="Res Sq">
        <title>Comparative Genomics Reveals Insights into the Divergent Evolution of Astigmatic Mites and Household Pest Adaptations.</title>
        <authorList>
            <person name="Xiong Q."/>
            <person name="Wan A.T.-Y."/>
            <person name="Liu X.-Y."/>
            <person name="Fung C.S.-H."/>
            <person name="Xiao X."/>
            <person name="Malainual N."/>
            <person name="Hou J."/>
            <person name="Wang L."/>
            <person name="Wang M."/>
            <person name="Yang K."/>
            <person name="Cui Y."/>
            <person name="Leung E."/>
            <person name="Nong W."/>
            <person name="Shin S.-K."/>
            <person name="Au S."/>
            <person name="Jeong K.Y."/>
            <person name="Chew F.T."/>
            <person name="Hui J."/>
            <person name="Leung T.F."/>
            <person name="Tungtrongchitr A."/>
            <person name="Zhong N."/>
            <person name="Liu Z."/>
            <person name="Tsui S."/>
        </authorList>
    </citation>
    <scope>NUCLEOTIDE SEQUENCE</scope>
    <source>
        <strain evidence="7">Derf</strain>
        <tissue evidence="7">Whole organism</tissue>
    </source>
</reference>
<feature type="compositionally biased region" description="Low complexity" evidence="4">
    <location>
        <begin position="627"/>
        <end position="644"/>
    </location>
</feature>
<feature type="compositionally biased region" description="Acidic residues" evidence="4">
    <location>
        <begin position="278"/>
        <end position="319"/>
    </location>
</feature>
<dbReference type="InterPro" id="IPR019819">
    <property type="entry name" value="Carboxylesterase_B_CS"/>
</dbReference>
<keyword evidence="5" id="KW-0472">Membrane</keyword>
<feature type="compositionally biased region" description="Basic residues" evidence="4">
    <location>
        <begin position="249"/>
        <end position="260"/>
    </location>
</feature>
<evidence type="ECO:0000313" key="8">
    <source>
        <dbReference type="Proteomes" id="UP000790347"/>
    </source>
</evidence>
<name>A0A922HS10_DERFA</name>
<feature type="compositionally biased region" description="Low complexity" evidence="4">
    <location>
        <begin position="756"/>
        <end position="770"/>
    </location>
</feature>
<gene>
    <name evidence="7" type="primary">Ces3_4</name>
    <name evidence="7" type="ORF">DERF_011338</name>
</gene>
<feature type="compositionally biased region" description="Basic residues" evidence="4">
    <location>
        <begin position="1492"/>
        <end position="1504"/>
    </location>
</feature>
<feature type="compositionally biased region" description="Low complexity" evidence="4">
    <location>
        <begin position="998"/>
        <end position="1010"/>
    </location>
</feature>
<evidence type="ECO:0000256" key="2">
    <source>
        <dbReference type="ARBA" id="ARBA00022729"/>
    </source>
</evidence>
<evidence type="ECO:0000256" key="4">
    <source>
        <dbReference type="SAM" id="MobiDB-lite"/>
    </source>
</evidence>
<evidence type="ECO:0000313" key="7">
    <source>
        <dbReference type="EMBL" id="KAH9506613.1"/>
    </source>
</evidence>
<feature type="compositionally biased region" description="Polar residues" evidence="4">
    <location>
        <begin position="1702"/>
        <end position="1711"/>
    </location>
</feature>
<comment type="caution">
    <text evidence="7">The sequence shown here is derived from an EMBL/GenBank/DDBJ whole genome shotgun (WGS) entry which is preliminary data.</text>
</comment>
<feature type="region of interest" description="Disordered" evidence="4">
    <location>
        <begin position="224"/>
        <end position="376"/>
    </location>
</feature>
<feature type="region of interest" description="Disordered" evidence="4">
    <location>
        <begin position="1681"/>
        <end position="1711"/>
    </location>
</feature>
<dbReference type="InterPro" id="IPR029058">
    <property type="entry name" value="AB_hydrolase_fold"/>
</dbReference>
<sequence length="1752" mass="200492">MPSSSISPILFANAFILSDSDKSTSSKQTSFYNDGLQYGHTSQSRFNNYNDDNDDDDYYDFERKLSSTVVKIKYGLLQGLLVRMDKMFSNSTKTTKNHHHHHHHPIRLQPVKAYLGIPYASPPTGALRFMPPVTPAHWRGIRLATELQPLCPQRIPYADLVLNQTTSTEALKLMPLARFEWLRRIVPRMLNQSEDCLYLNIYTPDLGSEWPEIKKSSVKKTDSIIVADDGNQRQVNDNDDGQDNDNYHHYYHYHQQHQKNKKLEHQADSSLSFGNNNNDDDPDTETILNENDDDDDDDDNESNDGDNDDMNDDDDDVDDDGVKITEENLDSTRFTDEDDVNDNIHLNNRESIHPDNDYDNGQIRKQRRQTSSSSSHQKNFLYGQSVVVTLNFRLGILGFLPANIDGTMRGNYGLMDQVAALHWIQENIEHFGGASNNITIVGHGYGAACAHLLMLSPMAKGLFNRVILMSGSALSPWAIARDANVYAEQIGNQLNCPIKKTSLIIDCLRTRTIDQLQSVNYQVPDHLTGFGPIIDGIVVPQEPRILMYQMRQSIWLRQNYQQQQQQQNQSETAIPSWSTLSAHLHRIHSNNGARSSSSSSSNSRNHHIINISNKMSASSLPVTAAFQQPQQQQQPQQSSTSSSSSWFYWTTSIPDLMVGVTRVESPTAIFSSHEERNGISVARRDRLLRTLVRNLYDYHQQAIFYTLINEYTDWTKSSIEHPLNLMDSLMELYADALVVAPLIESLDHHYAQSSLSTTTTTTNSPAASVTPGGSSSFTTNTPNTYFYVFQYQNDHFSKQSYHERIGAAYGDDIAFIFGVPFILYYHGDNYFFHNHNHHHYYHQHMAKMKNKFRYPILDISSNWYPSSSSSSSTSSSNKTINELELCQRFISSWINFAIRGNPNDDDDDDDNNNNNENNNDSQIRSSLSNHPRHHRPHHSHHHHHQHQQQQQQQYFLSSSTLQSNEKRITKTHDQWILFYGYQTIHTSWPWQLKTKLSNNNNNNNNQHQQQWPQYDTTKRRYLQFGQSSIESRDHYHSHRLSIWLSLIPRLHVPIELKDSSIMPLYGSIDSMMEKSIDNVINNDNDNDLPGGFELDQDQYFYLKHHLLPDHENIDTYDGNVKELPIKIPESKQWQQKHLRRNMTSLYEQQQQMLYGRIYDTMTNVIINDGSSSSSSSAVLLTGIRPQMSTSQQQYARRQIESNKNKILIPELVEQSGSKTYPSNQNNNIEIDDDNNLANNMIRKNSDSKSNNSQSHLESTSAVSAHQIPSSSSFVSETYSTLVYISFIIGGLLFLLNLIIVIGVYLQMKNGRQRQQQQQQRRRRRGQQEQKFGTTLEDQITITDQNQQQLLQTSQEHLNCGSSGGGDGINGGVDYDDDEFLEMATTTMAITTNGQFICTPSKSINQNLQQQIEHCHNNQKSLNKNHHRNVNNNNESTIVKQNDINSGYNMIKKSTLPRSTLKVDHHRITGYKDKLSTISTTTRTTTKDETRNHQHHLHHHHHHVHQNNFDGDNDVELLHLAENSNVVVSKSGEQQQPYTNHNLNKIISANANKFQTLPSKYGKQQHETSNEFYTDSEPMITTAATISEQSTPLKSILKNSLKNHHHHHHTQQHLEPETTTTYLVATDSYHVIDPNASNTNSLIFSSSDSQFTNQLQDGHTYLDGNDFVGCFLTASSTTIAPSGSHTNEYHHHHHQQQQHHNDAQTSTNTNDTTINVHHQDLSQLPYITLTEMYQQQHQQQQQQPNNNQDTDGS</sequence>
<feature type="region of interest" description="Disordered" evidence="4">
    <location>
        <begin position="901"/>
        <end position="955"/>
    </location>
</feature>
<dbReference type="Proteomes" id="UP000790347">
    <property type="component" value="Unassembled WGS sequence"/>
</dbReference>
<keyword evidence="5" id="KW-1133">Transmembrane helix</keyword>
<feature type="region of interest" description="Disordered" evidence="4">
    <location>
        <begin position="1479"/>
        <end position="1505"/>
    </location>
</feature>
<evidence type="ECO:0000259" key="6">
    <source>
        <dbReference type="Pfam" id="PF00135"/>
    </source>
</evidence>
<dbReference type="Gene3D" id="3.40.50.1820">
    <property type="entry name" value="alpha/beta hydrolase"/>
    <property type="match status" value="3"/>
</dbReference>
<feature type="region of interest" description="Disordered" evidence="4">
    <location>
        <begin position="1732"/>
        <end position="1752"/>
    </location>
</feature>
<accession>A0A922HS10</accession>
<dbReference type="InterPro" id="IPR002018">
    <property type="entry name" value="CarbesteraseB"/>
</dbReference>
<keyword evidence="5" id="KW-0812">Transmembrane</keyword>
<keyword evidence="3" id="KW-0325">Glycoprotein</keyword>